<dbReference type="InterPro" id="IPR023155">
    <property type="entry name" value="Cyt_c-552/4"/>
</dbReference>
<dbReference type="Proteomes" id="UP000697710">
    <property type="component" value="Unassembled WGS sequence"/>
</dbReference>
<proteinExistence type="predicted"/>
<keyword evidence="3 4" id="KW-0408">Iron</keyword>
<sequence>MTRKLWALGVLLLTPAWLTGCGDEEKVIVEPEAAIQISATVDNSTIDSGGKVTVTAAVEGQREGLTYSWVSEDGRFARATSASTDWYAPDDPGLYSLSCIVTDGIDVGIATVMVGVDTYVPTETPAYVGSSACAVCHNGGSGGNQFATWSTTVHAHAIEALNGIGQGNNTACVGCHTVGTMGLNADAALNNGGYDETAVPRLQGVQCENCHGPGSEHPSVDFGSVQVSMDAAVCGGCHTDEHHPTYDEWQESAHSGFVESPAGRASCAKCHNGYYSAEFLNDPEGFQSPSEDPTEMLAVTCAVCHDPHGNDNPSNLRDASVTDRVLPNAVLVEKAGAGRLCMSCHNGRRTETDVDGMIENGSGHFGPHHSIQGDMLAGVNAYEKINEAFEFTSSKHILVQDACVTCHTHAHEGDIPNGIANFTGHTFEPTVEACAGCHGQLTSFRDVIAKQDFDGNGQIEGVQDEIDGLLANLEQTIIDASVADSSRAALEANFEGTMGSAAYTTKDQRKAAYNWAYVSFDHSHGVHNANYAVQLLQQSILFLNPGALPARAYVLQSDE</sequence>
<gene>
    <name evidence="6" type="ORF">KC729_03475</name>
</gene>
<dbReference type="Pfam" id="PF09699">
    <property type="entry name" value="Paired_CXXCH_1"/>
    <property type="match status" value="1"/>
</dbReference>
<keyword evidence="2" id="KW-0732">Signal</keyword>
<dbReference type="InterPro" id="IPR036280">
    <property type="entry name" value="Multihaem_cyt_sf"/>
</dbReference>
<dbReference type="AlphaFoldDB" id="A0A956RNS9"/>
<dbReference type="InterPro" id="IPR009056">
    <property type="entry name" value="Cyt_c-like_dom"/>
</dbReference>
<comment type="caution">
    <text evidence="6">The sequence shown here is derived from an EMBL/GenBank/DDBJ whole genome shotgun (WGS) entry which is preliminary data.</text>
</comment>
<dbReference type="GO" id="GO:0009055">
    <property type="term" value="F:electron transfer activity"/>
    <property type="evidence" value="ECO:0007669"/>
    <property type="project" value="InterPro"/>
</dbReference>
<dbReference type="GO" id="GO:0020037">
    <property type="term" value="F:heme binding"/>
    <property type="evidence" value="ECO:0007669"/>
    <property type="project" value="InterPro"/>
</dbReference>
<dbReference type="GO" id="GO:0046872">
    <property type="term" value="F:metal ion binding"/>
    <property type="evidence" value="ECO:0007669"/>
    <property type="project" value="UniProtKB-KW"/>
</dbReference>
<dbReference type="Gene3D" id="1.20.140.10">
    <property type="entry name" value="Butyryl-CoA Dehydrogenase, subunit A, domain 3"/>
    <property type="match status" value="1"/>
</dbReference>
<evidence type="ECO:0000256" key="1">
    <source>
        <dbReference type="ARBA" id="ARBA00022723"/>
    </source>
</evidence>
<evidence type="ECO:0000256" key="4">
    <source>
        <dbReference type="PROSITE-ProRule" id="PRU00433"/>
    </source>
</evidence>
<dbReference type="InterPro" id="IPR051829">
    <property type="entry name" value="Multiheme_Cytochr_ET"/>
</dbReference>
<organism evidence="6 7">
    <name type="scientific">Eiseniibacteriota bacterium</name>
    <dbReference type="NCBI Taxonomy" id="2212470"/>
    <lineage>
        <taxon>Bacteria</taxon>
        <taxon>Candidatus Eiseniibacteriota</taxon>
    </lineage>
</organism>
<evidence type="ECO:0000313" key="6">
    <source>
        <dbReference type="EMBL" id="MCA9726717.1"/>
    </source>
</evidence>
<dbReference type="PROSITE" id="PS51257">
    <property type="entry name" value="PROKAR_LIPOPROTEIN"/>
    <property type="match status" value="1"/>
</dbReference>
<dbReference type="EMBL" id="JAGQHR010000059">
    <property type="protein sequence ID" value="MCA9726717.1"/>
    <property type="molecule type" value="Genomic_DNA"/>
</dbReference>
<dbReference type="PROSITE" id="PS51007">
    <property type="entry name" value="CYTC"/>
    <property type="match status" value="1"/>
</dbReference>
<dbReference type="Pfam" id="PF13435">
    <property type="entry name" value="Cytochrome_C554"/>
    <property type="match status" value="1"/>
</dbReference>
<dbReference type="InterPro" id="IPR003321">
    <property type="entry name" value="Cyt_c552"/>
</dbReference>
<name>A0A956RNS9_UNCEI</name>
<dbReference type="GO" id="GO:0042279">
    <property type="term" value="F:nitrite reductase (cytochrome, ammonia-forming) activity"/>
    <property type="evidence" value="ECO:0007669"/>
    <property type="project" value="InterPro"/>
</dbReference>
<dbReference type="PANTHER" id="PTHR35038">
    <property type="entry name" value="DISSIMILATORY SULFITE REDUCTASE SIRA"/>
    <property type="match status" value="1"/>
</dbReference>
<protein>
    <submittedName>
        <fullName evidence="6">Ammonia-forming cytochrome c nitrite reductase subunit c552</fullName>
    </submittedName>
</protein>
<keyword evidence="1 4" id="KW-0479">Metal-binding</keyword>
<evidence type="ECO:0000256" key="3">
    <source>
        <dbReference type="ARBA" id="ARBA00023004"/>
    </source>
</evidence>
<dbReference type="InterPro" id="IPR010177">
    <property type="entry name" value="Paired_CXXCH_1"/>
</dbReference>
<dbReference type="GO" id="GO:0042597">
    <property type="term" value="C:periplasmic space"/>
    <property type="evidence" value="ECO:0007669"/>
    <property type="project" value="InterPro"/>
</dbReference>
<evidence type="ECO:0000313" key="7">
    <source>
        <dbReference type="Proteomes" id="UP000697710"/>
    </source>
</evidence>
<dbReference type="Pfam" id="PF02335">
    <property type="entry name" value="Cytochrom_C552"/>
    <property type="match status" value="1"/>
</dbReference>
<dbReference type="SUPFAM" id="SSF48695">
    <property type="entry name" value="Multiheme cytochromes"/>
    <property type="match status" value="1"/>
</dbReference>
<keyword evidence="4" id="KW-0349">Heme</keyword>
<evidence type="ECO:0000256" key="2">
    <source>
        <dbReference type="ARBA" id="ARBA00022729"/>
    </source>
</evidence>
<evidence type="ECO:0000259" key="5">
    <source>
        <dbReference type="PROSITE" id="PS51007"/>
    </source>
</evidence>
<reference evidence="6" key="2">
    <citation type="journal article" date="2021" name="Microbiome">
        <title>Successional dynamics and alternative stable states in a saline activated sludge microbial community over 9 years.</title>
        <authorList>
            <person name="Wang Y."/>
            <person name="Ye J."/>
            <person name="Ju F."/>
            <person name="Liu L."/>
            <person name="Boyd J.A."/>
            <person name="Deng Y."/>
            <person name="Parks D.H."/>
            <person name="Jiang X."/>
            <person name="Yin X."/>
            <person name="Woodcroft B.J."/>
            <person name="Tyson G.W."/>
            <person name="Hugenholtz P."/>
            <person name="Polz M.F."/>
            <person name="Zhang T."/>
        </authorList>
    </citation>
    <scope>NUCLEOTIDE SEQUENCE</scope>
    <source>
        <strain evidence="6">HKST-UBA01</strain>
    </source>
</reference>
<accession>A0A956RNS9</accession>
<dbReference type="PANTHER" id="PTHR35038:SF8">
    <property type="entry name" value="C-TYPE POLYHEME CYTOCHROME OMCC"/>
    <property type="match status" value="1"/>
</dbReference>
<dbReference type="Gene3D" id="1.10.1130.10">
    <property type="entry name" value="Flavocytochrome C3, Chain A"/>
    <property type="match status" value="1"/>
</dbReference>
<feature type="domain" description="Cytochrome c" evidence="5">
    <location>
        <begin position="413"/>
        <end position="559"/>
    </location>
</feature>
<reference evidence="6" key="1">
    <citation type="submission" date="2020-04" db="EMBL/GenBank/DDBJ databases">
        <authorList>
            <person name="Zhang T."/>
        </authorList>
    </citation>
    <scope>NUCLEOTIDE SEQUENCE</scope>
    <source>
        <strain evidence="6">HKST-UBA01</strain>
    </source>
</reference>